<protein>
    <submittedName>
        <fullName evidence="2">Uncharacterized protein</fullName>
    </submittedName>
</protein>
<name>A0ABD1FK97_SALDI</name>
<accession>A0ABD1FK97</accession>
<evidence type="ECO:0000313" key="3">
    <source>
        <dbReference type="Proteomes" id="UP001567538"/>
    </source>
</evidence>
<organism evidence="2 3">
    <name type="scientific">Salvia divinorum</name>
    <name type="common">Maria pastora</name>
    <name type="synonym">Diviner's sage</name>
    <dbReference type="NCBI Taxonomy" id="28513"/>
    <lineage>
        <taxon>Eukaryota</taxon>
        <taxon>Viridiplantae</taxon>
        <taxon>Streptophyta</taxon>
        <taxon>Embryophyta</taxon>
        <taxon>Tracheophyta</taxon>
        <taxon>Spermatophyta</taxon>
        <taxon>Magnoliopsida</taxon>
        <taxon>eudicotyledons</taxon>
        <taxon>Gunneridae</taxon>
        <taxon>Pentapetalae</taxon>
        <taxon>asterids</taxon>
        <taxon>lamiids</taxon>
        <taxon>Lamiales</taxon>
        <taxon>Lamiaceae</taxon>
        <taxon>Nepetoideae</taxon>
        <taxon>Mentheae</taxon>
        <taxon>Salviinae</taxon>
        <taxon>Salvia</taxon>
        <taxon>Salvia subgen. Calosphace</taxon>
    </lineage>
</organism>
<dbReference type="EMBL" id="JBEAFC010000015">
    <property type="protein sequence ID" value="KAL1531161.1"/>
    <property type="molecule type" value="Genomic_DNA"/>
</dbReference>
<feature type="region of interest" description="Disordered" evidence="1">
    <location>
        <begin position="65"/>
        <end position="127"/>
    </location>
</feature>
<sequence>MAKLRQIHLCLEFLLDFCPSIKVPAGFSSSFSVLFAVIRSRGAVASPLNQNFQLILSRLVIMGSKQKETRDLKKVDEEQENSRQLEDHSGSDNEDKPEGNKEEGVSNDNGEIENMLFRTSPKIFFSL</sequence>
<comment type="caution">
    <text evidence="2">The sequence shown here is derived from an EMBL/GenBank/DDBJ whole genome shotgun (WGS) entry which is preliminary data.</text>
</comment>
<evidence type="ECO:0000313" key="2">
    <source>
        <dbReference type="EMBL" id="KAL1531161.1"/>
    </source>
</evidence>
<proteinExistence type="predicted"/>
<gene>
    <name evidence="2" type="ORF">AAHA92_33873</name>
</gene>
<dbReference type="AlphaFoldDB" id="A0ABD1FK97"/>
<dbReference type="Proteomes" id="UP001567538">
    <property type="component" value="Unassembled WGS sequence"/>
</dbReference>
<reference evidence="2 3" key="1">
    <citation type="submission" date="2024-06" db="EMBL/GenBank/DDBJ databases">
        <title>A chromosome level genome sequence of Diviner's sage (Salvia divinorum).</title>
        <authorList>
            <person name="Ford S.A."/>
            <person name="Ro D.-K."/>
            <person name="Ness R.W."/>
            <person name="Phillips M.A."/>
        </authorList>
    </citation>
    <scope>NUCLEOTIDE SEQUENCE [LARGE SCALE GENOMIC DNA]</scope>
    <source>
        <strain evidence="2">SAF-2024a</strain>
        <tissue evidence="2">Leaf</tissue>
    </source>
</reference>
<keyword evidence="3" id="KW-1185">Reference proteome</keyword>
<feature type="compositionally biased region" description="Basic and acidic residues" evidence="1">
    <location>
        <begin position="65"/>
        <end position="104"/>
    </location>
</feature>
<evidence type="ECO:0000256" key="1">
    <source>
        <dbReference type="SAM" id="MobiDB-lite"/>
    </source>
</evidence>